<reference evidence="9 10" key="1">
    <citation type="journal article" date="2019" name="Emerg. Microbes Infect.">
        <title>Comprehensive subspecies identification of 175 nontuberculous mycobacteria species based on 7547 genomic profiles.</title>
        <authorList>
            <person name="Matsumoto Y."/>
            <person name="Kinjo T."/>
            <person name="Motooka D."/>
            <person name="Nabeya D."/>
            <person name="Jung N."/>
            <person name="Uechi K."/>
            <person name="Horii T."/>
            <person name="Iida T."/>
            <person name="Fujita J."/>
            <person name="Nakamura S."/>
        </authorList>
    </citation>
    <scope>NUCLEOTIDE SEQUENCE [LARGE SCALE GENOMIC DNA]</scope>
    <source>
        <strain evidence="9 10">JCM 12404</strain>
    </source>
</reference>
<evidence type="ECO:0000256" key="4">
    <source>
        <dbReference type="ARBA" id="ARBA00022840"/>
    </source>
</evidence>
<dbReference type="SUPFAM" id="SSF75553">
    <property type="entry name" value="Smc hinge domain"/>
    <property type="match status" value="1"/>
</dbReference>
<evidence type="ECO:0000313" key="9">
    <source>
        <dbReference type="EMBL" id="BBX48966.1"/>
    </source>
</evidence>
<dbReference type="InterPro" id="IPR003395">
    <property type="entry name" value="RecF/RecN/SMC_N"/>
</dbReference>
<dbReference type="GO" id="GO:0005694">
    <property type="term" value="C:chromosome"/>
    <property type="evidence" value="ECO:0007669"/>
    <property type="project" value="InterPro"/>
</dbReference>
<dbReference type="EMBL" id="AP022569">
    <property type="protein sequence ID" value="BBX48966.1"/>
    <property type="molecule type" value="Genomic_DNA"/>
</dbReference>
<evidence type="ECO:0000259" key="8">
    <source>
        <dbReference type="SMART" id="SM00968"/>
    </source>
</evidence>
<keyword evidence="2" id="KW-0963">Cytoplasm</keyword>
<dbReference type="InterPro" id="IPR036277">
    <property type="entry name" value="SMC_hinge_sf"/>
</dbReference>
<gene>
    <name evidence="9" type="ORF">MCOO_49810</name>
</gene>
<proteinExistence type="predicted"/>
<dbReference type="Gene3D" id="1.20.1060.20">
    <property type="match status" value="1"/>
</dbReference>
<evidence type="ECO:0000256" key="3">
    <source>
        <dbReference type="ARBA" id="ARBA00022741"/>
    </source>
</evidence>
<dbReference type="GO" id="GO:0005524">
    <property type="term" value="F:ATP binding"/>
    <property type="evidence" value="ECO:0007669"/>
    <property type="project" value="UniProtKB-KW"/>
</dbReference>
<dbReference type="InterPro" id="IPR010935">
    <property type="entry name" value="SMC_hinge"/>
</dbReference>
<evidence type="ECO:0000256" key="7">
    <source>
        <dbReference type="SAM" id="Coils"/>
    </source>
</evidence>
<name>A0A7I7L4U8_9MYCO</name>
<dbReference type="Pfam" id="PF06470">
    <property type="entry name" value="SMC_hinge"/>
    <property type="match status" value="1"/>
</dbReference>
<dbReference type="GO" id="GO:0030261">
    <property type="term" value="P:chromosome condensation"/>
    <property type="evidence" value="ECO:0007669"/>
    <property type="project" value="InterPro"/>
</dbReference>
<dbReference type="SUPFAM" id="SSF52540">
    <property type="entry name" value="P-loop containing nucleoside triphosphate hydrolases"/>
    <property type="match status" value="1"/>
</dbReference>
<protein>
    <recommendedName>
        <fullName evidence="8">SMC hinge domain-containing protein</fullName>
    </recommendedName>
</protein>
<keyword evidence="10" id="KW-1185">Reference proteome</keyword>
<accession>A0A7I7L4U8</accession>
<evidence type="ECO:0000256" key="5">
    <source>
        <dbReference type="ARBA" id="ARBA00023054"/>
    </source>
</evidence>
<keyword evidence="3" id="KW-0547">Nucleotide-binding</keyword>
<evidence type="ECO:0000256" key="2">
    <source>
        <dbReference type="ARBA" id="ARBA00022490"/>
    </source>
</evidence>
<dbReference type="PANTHER" id="PTHR43977">
    <property type="entry name" value="STRUCTURAL MAINTENANCE OF CHROMOSOMES PROTEIN 3"/>
    <property type="match status" value="1"/>
</dbReference>
<dbReference type="Gene3D" id="3.30.70.1620">
    <property type="match status" value="1"/>
</dbReference>
<dbReference type="FunFam" id="3.40.50.300:FF:000901">
    <property type="entry name" value="Chromosome partition protein Smc"/>
    <property type="match status" value="1"/>
</dbReference>
<dbReference type="GO" id="GO:0005737">
    <property type="term" value="C:cytoplasm"/>
    <property type="evidence" value="ECO:0007669"/>
    <property type="project" value="UniProtKB-SubCell"/>
</dbReference>
<dbReference type="SMART" id="SM00968">
    <property type="entry name" value="SMC_hinge"/>
    <property type="match status" value="1"/>
</dbReference>
<dbReference type="KEGG" id="mcoo:MCOO_49810"/>
<dbReference type="GO" id="GO:0003677">
    <property type="term" value="F:DNA binding"/>
    <property type="evidence" value="ECO:0007669"/>
    <property type="project" value="UniProtKB-KW"/>
</dbReference>
<dbReference type="AlphaFoldDB" id="A0A7I7L4U8"/>
<dbReference type="Pfam" id="PF02463">
    <property type="entry name" value="SMC_N"/>
    <property type="match status" value="1"/>
</dbReference>
<sequence>MQGRVGELDQGEVGLDEHHDRTVTALRLADERVAELQAAERGAERQVASLHARIDALSVGLERKDGAAWLAQNRGSAGLFGSVAKLVKVQSGYEAALAAVLGAAADALAAESVSAAADAVTALKHADGGRAAIVLSDWPLNESAPSGALPEGARWALDLVEVPGRLRGALVAMLSGVAVVGSLSEAVNLVADRPQLRAVTRDGDLVGAGRVIGGSDRKPSTLELTSEIAKARAELEAAESNAGQLGAALSGAKTEQAARQDSAEQALAALNESDAAISAIYDQLGRLGQDARAADEEWRRLVRQREELETGRADTLGELGELEARLRNVEETQHVVAEPVDRQQIAAAAESARSVEVEARLAVRTAEERANAVRGKADSLRRAAAAEREARVRAQQARAAREHAAAVAAAVADAGRRLAGRLTQVVAAASRDRDVLAAERQQRSAAMAAVRDEVNTLNARIGTLTESLHRDEVAKAQAALRIEQLEQMVLEQFGMTPEVLVAEYGPQTSLPPTELEMAEYEQARERGEQVTAPAPMPFDRPTQERRAKRAERELAELGRVNPLALEEFAALEERYNFLSTQLEDVKAARKDLLDVVADVDARILQVFAEAYADVEREFQGVFAALFPGGEGRLKLTDPDDMLTTGIEVEARPPGKKVKRLSLLSGGEKSLTAVAMLVAIFRARPSPFYIMDEVEAALDDTNLRRLIGLFELLRAKSQLIVITHQKPTMEVADSLYGVTMRDDGITAVISQRMRGQQVNQLVTTT</sequence>
<feature type="coiled-coil region" evidence="7">
    <location>
        <begin position="26"/>
        <end position="53"/>
    </location>
</feature>
<keyword evidence="6" id="KW-0238">DNA-binding</keyword>
<feature type="domain" description="SMC hinge" evidence="8">
    <location>
        <begin position="77"/>
        <end position="190"/>
    </location>
</feature>
<dbReference type="InterPro" id="IPR011890">
    <property type="entry name" value="SMC_prok"/>
</dbReference>
<comment type="subcellular location">
    <subcellularLocation>
        <location evidence="1">Cytoplasm</location>
    </subcellularLocation>
</comment>
<dbReference type="Proteomes" id="UP000465866">
    <property type="component" value="Chromosome"/>
</dbReference>
<organism evidence="9 10">
    <name type="scientific">Mycobacterium cookii</name>
    <dbReference type="NCBI Taxonomy" id="1775"/>
    <lineage>
        <taxon>Bacteria</taxon>
        <taxon>Bacillati</taxon>
        <taxon>Actinomycetota</taxon>
        <taxon>Actinomycetes</taxon>
        <taxon>Mycobacteriales</taxon>
        <taxon>Mycobacteriaceae</taxon>
        <taxon>Mycobacterium</taxon>
    </lineage>
</organism>
<dbReference type="NCBIfam" id="TIGR02168">
    <property type="entry name" value="SMC_prok_B"/>
    <property type="match status" value="1"/>
</dbReference>
<dbReference type="Gene3D" id="3.40.50.300">
    <property type="entry name" value="P-loop containing nucleotide triphosphate hydrolases"/>
    <property type="match status" value="1"/>
</dbReference>
<evidence type="ECO:0000256" key="1">
    <source>
        <dbReference type="ARBA" id="ARBA00004496"/>
    </source>
</evidence>
<keyword evidence="4" id="KW-0067">ATP-binding</keyword>
<keyword evidence="5 7" id="KW-0175">Coiled coil</keyword>
<dbReference type="InterPro" id="IPR027417">
    <property type="entry name" value="P-loop_NTPase"/>
</dbReference>
<evidence type="ECO:0000313" key="10">
    <source>
        <dbReference type="Proteomes" id="UP000465866"/>
    </source>
</evidence>
<dbReference type="GO" id="GO:0007062">
    <property type="term" value="P:sister chromatid cohesion"/>
    <property type="evidence" value="ECO:0007669"/>
    <property type="project" value="InterPro"/>
</dbReference>
<feature type="coiled-coil region" evidence="7">
    <location>
        <begin position="221"/>
        <end position="248"/>
    </location>
</feature>
<evidence type="ECO:0000256" key="6">
    <source>
        <dbReference type="ARBA" id="ARBA00023125"/>
    </source>
</evidence>